<accession>A0A315ZKL1</accession>
<evidence type="ECO:0000313" key="2">
    <source>
        <dbReference type="EMBL" id="PWJ45550.1"/>
    </source>
</evidence>
<dbReference type="AlphaFoldDB" id="A0A315ZKL1"/>
<dbReference type="RefSeq" id="WP_109776755.1">
    <property type="nucleotide sequence ID" value="NZ_QGDQ01000055.1"/>
</dbReference>
<evidence type="ECO:0000256" key="1">
    <source>
        <dbReference type="SAM" id="MobiDB-lite"/>
    </source>
</evidence>
<dbReference type="EMBL" id="QGDQ01000055">
    <property type="protein sequence ID" value="PWJ45550.1"/>
    <property type="molecule type" value="Genomic_DNA"/>
</dbReference>
<feature type="non-terminal residue" evidence="2">
    <location>
        <position position="1"/>
    </location>
</feature>
<proteinExistence type="predicted"/>
<name>A0A315ZKL1_9ACTN</name>
<comment type="caution">
    <text evidence="2">The sequence shown here is derived from an EMBL/GenBank/DDBJ whole genome shotgun (WGS) entry which is preliminary data.</text>
</comment>
<reference evidence="2 3" key="1">
    <citation type="submission" date="2018-03" db="EMBL/GenBank/DDBJ databases">
        <title>Genomic Encyclopedia of Archaeal and Bacterial Type Strains, Phase II (KMG-II): from individual species to whole genera.</title>
        <authorList>
            <person name="Goeker M."/>
        </authorList>
    </citation>
    <scope>NUCLEOTIDE SEQUENCE [LARGE SCALE GENOMIC DNA]</scope>
    <source>
        <strain evidence="2 3">DSM 44889</strain>
    </source>
</reference>
<sequence>GYLLPTEWTSTAKPPPPRSPRREVTTRWIEAELRKRFGLDAPGAQLELTEREDGVLEMRPMIAVPVRQAGFWTPEWQAGEAEFEEHVQRGAVISFASMADFMADLDAPEGSEQSSQDAGHAE</sequence>
<dbReference type="Proteomes" id="UP000245469">
    <property type="component" value="Unassembled WGS sequence"/>
</dbReference>
<keyword evidence="3" id="KW-1185">Reference proteome</keyword>
<organism evidence="2 3">
    <name type="scientific">Quadrisphaera granulorum</name>
    <dbReference type="NCBI Taxonomy" id="317664"/>
    <lineage>
        <taxon>Bacteria</taxon>
        <taxon>Bacillati</taxon>
        <taxon>Actinomycetota</taxon>
        <taxon>Actinomycetes</taxon>
        <taxon>Kineosporiales</taxon>
        <taxon>Kineosporiaceae</taxon>
        <taxon>Quadrisphaera</taxon>
    </lineage>
</organism>
<feature type="region of interest" description="Disordered" evidence="1">
    <location>
        <begin position="1"/>
        <end position="24"/>
    </location>
</feature>
<evidence type="ECO:0000313" key="3">
    <source>
        <dbReference type="Proteomes" id="UP000245469"/>
    </source>
</evidence>
<protein>
    <submittedName>
        <fullName evidence="2">Uncharacterized protein</fullName>
    </submittedName>
</protein>
<gene>
    <name evidence="2" type="ORF">BXY45_1551</name>
</gene>